<feature type="signal peptide" evidence="1">
    <location>
        <begin position="1"/>
        <end position="21"/>
    </location>
</feature>
<name>A0A1C3YRZ6_9ENTR</name>
<protein>
    <recommendedName>
        <fullName evidence="4">DUF3833 domain-containing protein</fullName>
    </recommendedName>
</protein>
<dbReference type="EMBL" id="FMAY01000001">
    <property type="protein sequence ID" value="SCB72808.1"/>
    <property type="molecule type" value="Genomic_DNA"/>
</dbReference>
<evidence type="ECO:0000313" key="2">
    <source>
        <dbReference type="EMBL" id="SCB72808.1"/>
    </source>
</evidence>
<evidence type="ECO:0000256" key="1">
    <source>
        <dbReference type="SAM" id="SignalP"/>
    </source>
</evidence>
<accession>A0A1C3YRZ6</accession>
<dbReference type="Pfam" id="PF12915">
    <property type="entry name" value="DUF3833"/>
    <property type="match status" value="1"/>
</dbReference>
<organism evidence="2 3">
    <name type="scientific">Kosakonia oryzendophytica</name>
    <dbReference type="NCBI Taxonomy" id="1005665"/>
    <lineage>
        <taxon>Bacteria</taxon>
        <taxon>Pseudomonadati</taxon>
        <taxon>Pseudomonadota</taxon>
        <taxon>Gammaproteobacteria</taxon>
        <taxon>Enterobacterales</taxon>
        <taxon>Enterobacteriaceae</taxon>
        <taxon>Kosakonia</taxon>
    </lineage>
</organism>
<evidence type="ECO:0008006" key="4">
    <source>
        <dbReference type="Google" id="ProtNLM"/>
    </source>
</evidence>
<gene>
    <name evidence="2" type="ORF">GA0061071_10186</name>
</gene>
<sequence>MKRILTLGLALLMLLTGCSTEVDDYRQQQPSLDIFRYFAGKTEAWGMVQDRSGKQLRRFHVEIDGNAVGETLTLNERFVYDDGEKQQRVWHIRRTADGRYEGTASDIDGIATGKAAGNAFHWRYSMNVKANGSTWLLHFDDWMYLQDGTHLFNKTRMKKFGITVATVTLFFTRQAQ</sequence>
<dbReference type="AlphaFoldDB" id="A0A1C3YRZ6"/>
<dbReference type="PROSITE" id="PS51257">
    <property type="entry name" value="PROKAR_LIPOPROTEIN"/>
    <property type="match status" value="1"/>
</dbReference>
<feature type="chain" id="PRO_5008687688" description="DUF3833 domain-containing protein" evidence="1">
    <location>
        <begin position="22"/>
        <end position="176"/>
    </location>
</feature>
<reference evidence="3" key="1">
    <citation type="submission" date="2016-08" db="EMBL/GenBank/DDBJ databases">
        <authorList>
            <person name="Varghese N."/>
            <person name="Submissions Spin"/>
        </authorList>
    </citation>
    <scope>NUCLEOTIDE SEQUENCE [LARGE SCALE GENOMIC DNA]</scope>
    <source>
        <strain evidence="3">REICA_082</strain>
    </source>
</reference>
<dbReference type="Proteomes" id="UP000198975">
    <property type="component" value="Unassembled WGS sequence"/>
</dbReference>
<dbReference type="OrthoDB" id="5296954at2"/>
<keyword evidence="1" id="KW-0732">Signal</keyword>
<evidence type="ECO:0000313" key="3">
    <source>
        <dbReference type="Proteomes" id="UP000198975"/>
    </source>
</evidence>
<proteinExistence type="predicted"/>
<keyword evidence="3" id="KW-1185">Reference proteome</keyword>
<dbReference type="RefSeq" id="WP_061494219.1">
    <property type="nucleotide sequence ID" value="NZ_CP115659.1"/>
</dbReference>
<dbReference type="InterPro" id="IPR024409">
    <property type="entry name" value="DUF3833"/>
</dbReference>